<dbReference type="InterPro" id="IPR011992">
    <property type="entry name" value="EF-hand-dom_pair"/>
</dbReference>
<reference evidence="5" key="1">
    <citation type="submission" date="2021-12" db="EMBL/GenBank/DDBJ databases">
        <authorList>
            <person name="King R."/>
        </authorList>
    </citation>
    <scope>NUCLEOTIDE SEQUENCE</scope>
</reference>
<dbReference type="PROSITE" id="PS00018">
    <property type="entry name" value="EF_HAND_1"/>
    <property type="match status" value="3"/>
</dbReference>
<dbReference type="SMART" id="SM00054">
    <property type="entry name" value="EFh"/>
    <property type="match status" value="3"/>
</dbReference>
<name>A0A9N9WET3_9NEOP</name>
<evidence type="ECO:0000313" key="6">
    <source>
        <dbReference type="Proteomes" id="UP001153714"/>
    </source>
</evidence>
<keyword evidence="1" id="KW-0479">Metal-binding</keyword>
<dbReference type="Proteomes" id="UP001153714">
    <property type="component" value="Chromosome 2"/>
</dbReference>
<dbReference type="OrthoDB" id="9974725at2759"/>
<evidence type="ECO:0000313" key="5">
    <source>
        <dbReference type="EMBL" id="CAG9788967.1"/>
    </source>
</evidence>
<keyword evidence="2" id="KW-0677">Repeat</keyword>
<gene>
    <name evidence="5" type="ORF">DIATSA_LOCUS6738</name>
</gene>
<dbReference type="PANTHER" id="PTHR45942">
    <property type="entry name" value="PROTEIN PHOSPATASE 3 REGULATORY SUBUNIT B ALPHA ISOFORM TYPE 1"/>
    <property type="match status" value="1"/>
</dbReference>
<evidence type="ECO:0000256" key="1">
    <source>
        <dbReference type="ARBA" id="ARBA00022723"/>
    </source>
</evidence>
<feature type="domain" description="EF-hand" evidence="4">
    <location>
        <begin position="99"/>
        <end position="134"/>
    </location>
</feature>
<dbReference type="PROSITE" id="PS50222">
    <property type="entry name" value="EF_HAND_2"/>
    <property type="match status" value="2"/>
</dbReference>
<dbReference type="EMBL" id="OU893333">
    <property type="protein sequence ID" value="CAG9788967.1"/>
    <property type="molecule type" value="Genomic_DNA"/>
</dbReference>
<sequence>MVSDFRKKKLVHVFTAFFDTNKSGSIDKKDFVLAIEKTAKLRGWKEGDVTYKLLQETLMAVWEGIQSSADADKDGQVTLDEWISMWDNFSKNPAKAADWQRLYAKCIFQLEDSSNDGAIDSEEFSSVYASLGLDKVEATAAFGKMAQGKDKVNWEEFEKLWNEYFASEDVNAPGNFIFGKTSY</sequence>
<dbReference type="InterPro" id="IPR002048">
    <property type="entry name" value="EF_hand_dom"/>
</dbReference>
<evidence type="ECO:0000256" key="3">
    <source>
        <dbReference type="ARBA" id="ARBA00022837"/>
    </source>
</evidence>
<accession>A0A9N9WET3</accession>
<evidence type="ECO:0000259" key="4">
    <source>
        <dbReference type="PROSITE" id="PS50222"/>
    </source>
</evidence>
<reference evidence="5" key="2">
    <citation type="submission" date="2022-10" db="EMBL/GenBank/DDBJ databases">
        <authorList>
            <consortium name="ENA_rothamsted_submissions"/>
            <consortium name="culmorum"/>
            <person name="King R."/>
        </authorList>
    </citation>
    <scope>NUCLEOTIDE SEQUENCE</scope>
</reference>
<organism evidence="5 6">
    <name type="scientific">Diatraea saccharalis</name>
    <name type="common">sugarcane borer</name>
    <dbReference type="NCBI Taxonomy" id="40085"/>
    <lineage>
        <taxon>Eukaryota</taxon>
        <taxon>Metazoa</taxon>
        <taxon>Ecdysozoa</taxon>
        <taxon>Arthropoda</taxon>
        <taxon>Hexapoda</taxon>
        <taxon>Insecta</taxon>
        <taxon>Pterygota</taxon>
        <taxon>Neoptera</taxon>
        <taxon>Endopterygota</taxon>
        <taxon>Lepidoptera</taxon>
        <taxon>Glossata</taxon>
        <taxon>Ditrysia</taxon>
        <taxon>Pyraloidea</taxon>
        <taxon>Crambidae</taxon>
        <taxon>Crambinae</taxon>
        <taxon>Diatraea</taxon>
    </lineage>
</organism>
<keyword evidence="6" id="KW-1185">Reference proteome</keyword>
<proteinExistence type="predicted"/>
<feature type="domain" description="EF-hand" evidence="4">
    <location>
        <begin position="5"/>
        <end position="41"/>
    </location>
</feature>
<keyword evidence="3" id="KW-0106">Calcium</keyword>
<dbReference type="Gene3D" id="1.10.238.10">
    <property type="entry name" value="EF-hand"/>
    <property type="match status" value="1"/>
</dbReference>
<evidence type="ECO:0000256" key="2">
    <source>
        <dbReference type="ARBA" id="ARBA00022737"/>
    </source>
</evidence>
<dbReference type="AlphaFoldDB" id="A0A9N9WET3"/>
<dbReference type="InterPro" id="IPR018247">
    <property type="entry name" value="EF_Hand_1_Ca_BS"/>
</dbReference>
<dbReference type="GO" id="GO:0005509">
    <property type="term" value="F:calcium ion binding"/>
    <property type="evidence" value="ECO:0007669"/>
    <property type="project" value="InterPro"/>
</dbReference>
<dbReference type="SUPFAM" id="SSF47473">
    <property type="entry name" value="EF-hand"/>
    <property type="match status" value="1"/>
</dbReference>
<protein>
    <recommendedName>
        <fullName evidence="4">EF-hand domain-containing protein</fullName>
    </recommendedName>
</protein>
<dbReference type="Pfam" id="PF13202">
    <property type="entry name" value="EF-hand_5"/>
    <property type="match status" value="3"/>
</dbReference>